<dbReference type="AlphaFoldDB" id="A0A235BY67"/>
<dbReference type="Proteomes" id="UP000215559">
    <property type="component" value="Unassembled WGS sequence"/>
</dbReference>
<evidence type="ECO:0000313" key="2">
    <source>
        <dbReference type="EMBL" id="OYD17162.1"/>
    </source>
</evidence>
<evidence type="ECO:0000256" key="1">
    <source>
        <dbReference type="SAM" id="SignalP"/>
    </source>
</evidence>
<proteinExistence type="predicted"/>
<sequence length="69" mass="7391">MMLKFSKFYFITLVACISFAFAEWHEIAGGTGKVQVEILEQSASATTLKSGLTAEGNRGISKSGGICEK</sequence>
<reference evidence="2 3" key="1">
    <citation type="submission" date="2017-07" db="EMBL/GenBank/DDBJ databases">
        <title>Recovery of genomes from metagenomes via a dereplication, aggregation, and scoring strategy.</title>
        <authorList>
            <person name="Sieber C.M."/>
            <person name="Probst A.J."/>
            <person name="Sharrar A."/>
            <person name="Thomas B.C."/>
            <person name="Hess M."/>
            <person name="Tringe S.G."/>
            <person name="Banfield J.F."/>
        </authorList>
    </citation>
    <scope>NUCLEOTIDE SEQUENCE [LARGE SCALE GENOMIC DNA]</scope>
    <source>
        <strain evidence="2">JGI_Cruoil_03_51_56</strain>
    </source>
</reference>
<evidence type="ECO:0000313" key="3">
    <source>
        <dbReference type="Proteomes" id="UP000215559"/>
    </source>
</evidence>
<protein>
    <submittedName>
        <fullName evidence="2">Uncharacterized protein</fullName>
    </submittedName>
</protein>
<gene>
    <name evidence="2" type="ORF">CH330_00825</name>
</gene>
<dbReference type="EMBL" id="NOZP01000018">
    <property type="protein sequence ID" value="OYD17162.1"/>
    <property type="molecule type" value="Genomic_DNA"/>
</dbReference>
<feature type="chain" id="PRO_5012195594" evidence="1">
    <location>
        <begin position="23"/>
        <end position="69"/>
    </location>
</feature>
<feature type="signal peptide" evidence="1">
    <location>
        <begin position="1"/>
        <end position="22"/>
    </location>
</feature>
<keyword evidence="1" id="KW-0732">Signal</keyword>
<name>A0A235BY67_UNCW3</name>
<organism evidence="2 3">
    <name type="scientific">candidate division WOR-3 bacterium JGI_Cruoil_03_51_56</name>
    <dbReference type="NCBI Taxonomy" id="1973747"/>
    <lineage>
        <taxon>Bacteria</taxon>
        <taxon>Bacteria division WOR-3</taxon>
    </lineage>
</organism>
<comment type="caution">
    <text evidence="2">The sequence shown here is derived from an EMBL/GenBank/DDBJ whole genome shotgun (WGS) entry which is preliminary data.</text>
</comment>
<accession>A0A235BY67</accession>